<sequence>KVLREQVTKLKRMTGHYHSEAKKCKVEVKELQSDLEKTNESLSQMERVNNENRRKLVHLRNALRHNKTEGSVSFHRALNEDSPNVAYTPPRFLDTDVHNLEIDDENIDVSPRKNLCLTPDLFEDSPVHRNFGKRRCLEELASPKLKFSRVSTAAERLQATRQVQSDTVVNDVPKVPPSMLSILQKR</sequence>
<dbReference type="EMBL" id="HACG01006432">
    <property type="protein sequence ID" value="CEK53297.1"/>
    <property type="molecule type" value="Transcribed_RNA"/>
</dbReference>
<feature type="non-terminal residue" evidence="2">
    <location>
        <position position="186"/>
    </location>
</feature>
<evidence type="ECO:0000313" key="2">
    <source>
        <dbReference type="EMBL" id="CEK53297.1"/>
    </source>
</evidence>
<feature type="coiled-coil region" evidence="1">
    <location>
        <begin position="21"/>
        <end position="55"/>
    </location>
</feature>
<keyword evidence="1" id="KW-0175">Coiled coil</keyword>
<protein>
    <submittedName>
        <fullName evidence="2">Uncharacterized protein</fullName>
    </submittedName>
</protein>
<feature type="non-terminal residue" evidence="2">
    <location>
        <position position="1"/>
    </location>
</feature>
<gene>
    <name evidence="2" type="primary">ORF19793</name>
</gene>
<proteinExistence type="predicted"/>
<name>A0A0B6YAD1_9EUPU</name>
<reference evidence="2" key="1">
    <citation type="submission" date="2014-12" db="EMBL/GenBank/DDBJ databases">
        <title>Insight into the proteome of Arion vulgaris.</title>
        <authorList>
            <person name="Aradska J."/>
            <person name="Bulat T."/>
            <person name="Smidak R."/>
            <person name="Sarate P."/>
            <person name="Gangsoo J."/>
            <person name="Sialana F."/>
            <person name="Bilban M."/>
            <person name="Lubec G."/>
        </authorList>
    </citation>
    <scope>NUCLEOTIDE SEQUENCE</scope>
    <source>
        <tissue evidence="2">Skin</tissue>
    </source>
</reference>
<accession>A0A0B6YAD1</accession>
<evidence type="ECO:0000256" key="1">
    <source>
        <dbReference type="SAM" id="Coils"/>
    </source>
</evidence>
<organism evidence="2">
    <name type="scientific">Arion vulgaris</name>
    <dbReference type="NCBI Taxonomy" id="1028688"/>
    <lineage>
        <taxon>Eukaryota</taxon>
        <taxon>Metazoa</taxon>
        <taxon>Spiralia</taxon>
        <taxon>Lophotrochozoa</taxon>
        <taxon>Mollusca</taxon>
        <taxon>Gastropoda</taxon>
        <taxon>Heterobranchia</taxon>
        <taxon>Euthyneura</taxon>
        <taxon>Panpulmonata</taxon>
        <taxon>Eupulmonata</taxon>
        <taxon>Stylommatophora</taxon>
        <taxon>Helicina</taxon>
        <taxon>Arionoidea</taxon>
        <taxon>Arionidae</taxon>
        <taxon>Arion</taxon>
    </lineage>
</organism>
<dbReference type="AlphaFoldDB" id="A0A0B6YAD1"/>